<proteinExistence type="inferred from homology"/>
<dbReference type="InParanoid" id="A0A0D2A919"/>
<dbReference type="EMBL" id="KN847545">
    <property type="protein sequence ID" value="KIW03263.1"/>
    <property type="molecule type" value="Genomic_DNA"/>
</dbReference>
<reference evidence="5 6" key="1">
    <citation type="submission" date="2015-01" db="EMBL/GenBank/DDBJ databases">
        <title>The Genome Sequence of Ochroconis gallopava CBS43764.</title>
        <authorList>
            <consortium name="The Broad Institute Genomics Platform"/>
            <person name="Cuomo C."/>
            <person name="de Hoog S."/>
            <person name="Gorbushina A."/>
            <person name="Stielow B."/>
            <person name="Teixiera M."/>
            <person name="Abouelleil A."/>
            <person name="Chapman S.B."/>
            <person name="Priest M."/>
            <person name="Young S.K."/>
            <person name="Wortman J."/>
            <person name="Nusbaum C."/>
            <person name="Birren B."/>
        </authorList>
    </citation>
    <scope>NUCLEOTIDE SEQUENCE [LARGE SCALE GENOMIC DNA]</scope>
    <source>
        <strain evidence="5 6">CBS 43764</strain>
    </source>
</reference>
<dbReference type="Pfam" id="PF01244">
    <property type="entry name" value="Peptidase_M19"/>
    <property type="match status" value="1"/>
</dbReference>
<comment type="cofactor">
    <cofactor evidence="2">
        <name>Zn(2+)</name>
        <dbReference type="ChEBI" id="CHEBI:29105"/>
    </cofactor>
</comment>
<feature type="compositionally biased region" description="Basic and acidic residues" evidence="3">
    <location>
        <begin position="1"/>
        <end position="22"/>
    </location>
</feature>
<evidence type="ECO:0000313" key="6">
    <source>
        <dbReference type="Proteomes" id="UP000053259"/>
    </source>
</evidence>
<dbReference type="RefSeq" id="XP_016213132.1">
    <property type="nucleotide sequence ID" value="XM_016358993.1"/>
</dbReference>
<protein>
    <recommendedName>
        <fullName evidence="2">Dipeptidase</fullName>
        <ecNumber evidence="2">3.4.13.19</ecNumber>
    </recommendedName>
</protein>
<dbReference type="OrthoDB" id="445695at2759"/>
<evidence type="ECO:0000313" key="5">
    <source>
        <dbReference type="EMBL" id="KIW03263.1"/>
    </source>
</evidence>
<dbReference type="SUPFAM" id="SSF51556">
    <property type="entry name" value="Metallo-dependent hydrolases"/>
    <property type="match status" value="1"/>
</dbReference>
<keyword evidence="1 2" id="KW-0224">Dipeptidase</keyword>
<dbReference type="CDD" id="cd01301">
    <property type="entry name" value="rDP_like"/>
    <property type="match status" value="1"/>
</dbReference>
<keyword evidence="2" id="KW-0479">Metal-binding</keyword>
<keyword evidence="2" id="KW-0378">Hydrolase</keyword>
<dbReference type="GO" id="GO:0006508">
    <property type="term" value="P:proteolysis"/>
    <property type="evidence" value="ECO:0007669"/>
    <property type="project" value="UniProtKB-KW"/>
</dbReference>
<evidence type="ECO:0000256" key="4">
    <source>
        <dbReference type="SAM" id="Phobius"/>
    </source>
</evidence>
<keyword evidence="4" id="KW-1133">Transmembrane helix</keyword>
<dbReference type="Gene3D" id="3.20.20.140">
    <property type="entry name" value="Metal-dependent hydrolases"/>
    <property type="match status" value="1"/>
</dbReference>
<accession>A0A0D2A919</accession>
<gene>
    <name evidence="5" type="ORF">PV09_05483</name>
</gene>
<dbReference type="AlphaFoldDB" id="A0A0D2A919"/>
<dbReference type="PANTHER" id="PTHR10443">
    <property type="entry name" value="MICROSOMAL DIPEPTIDASE"/>
    <property type="match status" value="1"/>
</dbReference>
<dbReference type="InterPro" id="IPR008257">
    <property type="entry name" value="Pept_M19"/>
</dbReference>
<dbReference type="PROSITE" id="PS51365">
    <property type="entry name" value="RENAL_DIPEPTIDASE_2"/>
    <property type="match status" value="1"/>
</dbReference>
<evidence type="ECO:0000256" key="3">
    <source>
        <dbReference type="SAM" id="MobiDB-lite"/>
    </source>
</evidence>
<dbReference type="GO" id="GO:0070573">
    <property type="term" value="F:metallodipeptidase activity"/>
    <property type="evidence" value="ECO:0007669"/>
    <property type="project" value="InterPro"/>
</dbReference>
<keyword evidence="2" id="KW-0645">Protease</keyword>
<dbReference type="EC" id="3.4.13.19" evidence="2"/>
<dbReference type="GeneID" id="27313456"/>
<dbReference type="GO" id="GO:0046872">
    <property type="term" value="F:metal ion binding"/>
    <property type="evidence" value="ECO:0007669"/>
    <property type="project" value="UniProtKB-UniRule"/>
</dbReference>
<evidence type="ECO:0000256" key="1">
    <source>
        <dbReference type="ARBA" id="ARBA00022997"/>
    </source>
</evidence>
<keyword evidence="2" id="KW-0862">Zinc</keyword>
<dbReference type="Proteomes" id="UP000053259">
    <property type="component" value="Unassembled WGS sequence"/>
</dbReference>
<feature type="region of interest" description="Disordered" evidence="3">
    <location>
        <begin position="1"/>
        <end position="26"/>
    </location>
</feature>
<keyword evidence="6" id="KW-1185">Reference proteome</keyword>
<dbReference type="STRING" id="253628.A0A0D2A919"/>
<sequence length="469" mass="52091">MPLKDKNQSDEEKILNPDREISEFGQSKSHGHSVRLIVRNVLVLAAVLHVLSYFTWPLKVRNTLTYEERALKILSENPLIDGHNDLLILLRGRYQNHIYGAAFKDSFENGGLEGHVDIPRIRKGRYGGAFWSAFMPCPRNVTNYDDANYAWTTKATLEQIDTFNRLSAMYPELFTLAPNAAAAEKAFNEGKLISPIIIEGLHQIGNSVSFLRLYHRLGVRYATLTWNCHNKYADAALITDLEAGRTTASTPYWNGLSPAGIQLIKEMNRLGMIVDLAHVSKDTMIDVLGGNPEKTNGSLAPPIFSHSSAYSVCPHPRNVQDDVLDLVKKRNSLVMVNFSPDFVACKASNSSDGLPTADPENATLDQVVKHIMHIGERIGYDHVGIGTDYDGIESTPKGLEDVSKFPDLVAALLRAGVSDSDAAKVVGWNMLRVWHEVDRVAHQLRDTLPLEDDIVPWLQSAVDANKSEL</sequence>
<dbReference type="VEuPathDB" id="FungiDB:PV09_05483"/>
<keyword evidence="4" id="KW-0812">Transmembrane</keyword>
<keyword evidence="4" id="KW-0472">Membrane</keyword>
<evidence type="ECO:0000256" key="2">
    <source>
        <dbReference type="RuleBase" id="RU341113"/>
    </source>
</evidence>
<dbReference type="PANTHER" id="PTHR10443:SF12">
    <property type="entry name" value="DIPEPTIDASE"/>
    <property type="match status" value="1"/>
</dbReference>
<dbReference type="HOGENOM" id="CLU_031404_4_0_1"/>
<feature type="transmembrane region" description="Helical" evidence="4">
    <location>
        <begin position="36"/>
        <end position="56"/>
    </location>
</feature>
<organism evidence="5 6">
    <name type="scientific">Verruconis gallopava</name>
    <dbReference type="NCBI Taxonomy" id="253628"/>
    <lineage>
        <taxon>Eukaryota</taxon>
        <taxon>Fungi</taxon>
        <taxon>Dikarya</taxon>
        <taxon>Ascomycota</taxon>
        <taxon>Pezizomycotina</taxon>
        <taxon>Dothideomycetes</taxon>
        <taxon>Pleosporomycetidae</taxon>
        <taxon>Venturiales</taxon>
        <taxon>Sympoventuriaceae</taxon>
        <taxon>Verruconis</taxon>
    </lineage>
</organism>
<dbReference type="InterPro" id="IPR032466">
    <property type="entry name" value="Metal_Hydrolase"/>
</dbReference>
<comment type="similarity">
    <text evidence="2">Belongs to the metallo-dependent hydrolases superfamily. Peptidase M19 family.</text>
</comment>
<name>A0A0D2A919_9PEZI</name>
<keyword evidence="2" id="KW-0482">Metalloprotease</keyword>
<comment type="catalytic activity">
    <reaction evidence="2">
        <text>an L-aminoacyl-L-amino acid + H2O = 2 an L-alpha-amino acid</text>
        <dbReference type="Rhea" id="RHEA:48940"/>
        <dbReference type="ChEBI" id="CHEBI:15377"/>
        <dbReference type="ChEBI" id="CHEBI:59869"/>
        <dbReference type="ChEBI" id="CHEBI:77460"/>
        <dbReference type="EC" id="3.4.13.19"/>
    </reaction>
</comment>